<accession>A0A0M4DK83</accession>
<dbReference type="InterPro" id="IPR023168">
    <property type="entry name" value="GatB_Yqey_C_2"/>
</dbReference>
<dbReference type="AlphaFoldDB" id="A0A0M4DK83"/>
<organism evidence="1 2">
    <name type="scientific">Desulfuromonas soudanensis</name>
    <dbReference type="NCBI Taxonomy" id="1603606"/>
    <lineage>
        <taxon>Bacteria</taxon>
        <taxon>Pseudomonadati</taxon>
        <taxon>Thermodesulfobacteriota</taxon>
        <taxon>Desulfuromonadia</taxon>
        <taxon>Desulfuromonadales</taxon>
        <taxon>Desulfuromonadaceae</taxon>
        <taxon>Desulfuromonas</taxon>
    </lineage>
</organism>
<keyword evidence="2" id="KW-1185">Reference proteome</keyword>
<dbReference type="OrthoDB" id="9788127at2"/>
<dbReference type="EMBL" id="CP010802">
    <property type="protein sequence ID" value="ALC17912.1"/>
    <property type="molecule type" value="Genomic_DNA"/>
</dbReference>
<dbReference type="GO" id="GO:0016740">
    <property type="term" value="F:transferase activity"/>
    <property type="evidence" value="ECO:0007669"/>
    <property type="project" value="UniProtKB-KW"/>
</dbReference>
<dbReference type="Pfam" id="PF09424">
    <property type="entry name" value="YqeY"/>
    <property type="match status" value="1"/>
</dbReference>
<dbReference type="SUPFAM" id="SSF89095">
    <property type="entry name" value="GatB/YqeY motif"/>
    <property type="match status" value="1"/>
</dbReference>
<dbReference type="Gene3D" id="1.10.10.410">
    <property type="match status" value="1"/>
</dbReference>
<dbReference type="PATRIC" id="fig|1603606.3.peg.3433"/>
<evidence type="ECO:0000313" key="1">
    <source>
        <dbReference type="EMBL" id="ALC17912.1"/>
    </source>
</evidence>
<name>A0A0M4DK83_9BACT</name>
<gene>
    <name evidence="1" type="primary">yqeY</name>
    <name evidence="1" type="ORF">DSOUD_3189</name>
</gene>
<protein>
    <submittedName>
        <fullName evidence="1">Glutamyl-tRNA amidotransferase</fullName>
    </submittedName>
</protein>
<keyword evidence="1" id="KW-0808">Transferase</keyword>
<dbReference type="Gene3D" id="1.10.1510.10">
    <property type="entry name" value="Uncharacterised protein YqeY/AIM41 PF09424, N-terminal domain"/>
    <property type="match status" value="1"/>
</dbReference>
<dbReference type="PANTHER" id="PTHR28055:SF1">
    <property type="entry name" value="ALTERED INHERITANCE OF MITOCHONDRIA PROTEIN 41, MITOCHONDRIAL"/>
    <property type="match status" value="1"/>
</dbReference>
<dbReference type="RefSeq" id="WP_053551886.1">
    <property type="nucleotide sequence ID" value="NZ_CP010802.1"/>
</dbReference>
<dbReference type="KEGG" id="des:DSOUD_3189"/>
<evidence type="ECO:0000313" key="2">
    <source>
        <dbReference type="Proteomes" id="UP000057158"/>
    </source>
</evidence>
<sequence>MTLKDRLNEAMKEAMKAKAPLRLSTIRLVRSAIKNREIEARCELDDTEVIGVLSTLVKQRRESAQVYRENDRIELAEKEEEELAIIQEFLPAQLGEEEIRGIIEEAVAAVGAVSMKEMGQVMKIVAARTTGRADGRLVSELVKARLAG</sequence>
<dbReference type="InterPro" id="IPR042184">
    <property type="entry name" value="YqeY/Aim41_N"/>
</dbReference>
<dbReference type="Proteomes" id="UP000057158">
    <property type="component" value="Chromosome"/>
</dbReference>
<dbReference type="InterPro" id="IPR003789">
    <property type="entry name" value="Asn/Gln_tRNA_amidoTrase-B-like"/>
</dbReference>
<dbReference type="InterPro" id="IPR019004">
    <property type="entry name" value="YqeY/Aim41"/>
</dbReference>
<dbReference type="PANTHER" id="PTHR28055">
    <property type="entry name" value="ALTERED INHERITANCE OF MITOCHONDRIA PROTEIN 41, MITOCHONDRIAL"/>
    <property type="match status" value="1"/>
</dbReference>
<dbReference type="GO" id="GO:0016884">
    <property type="term" value="F:carbon-nitrogen ligase activity, with glutamine as amido-N-donor"/>
    <property type="evidence" value="ECO:0007669"/>
    <property type="project" value="InterPro"/>
</dbReference>
<dbReference type="STRING" id="1603606.DSOUD_3189"/>
<reference evidence="1 2" key="1">
    <citation type="submission" date="2015-07" db="EMBL/GenBank/DDBJ databases">
        <title>Isolation and Genomic Characterization of a Novel Halophilic Metal-Reducing Deltaproteobacterium from the Deep Subsurface.</title>
        <authorList>
            <person name="Badalamenti J.P."/>
            <person name="Summers Z.M."/>
            <person name="Gralnick J.A."/>
            <person name="Bond D.R."/>
        </authorList>
    </citation>
    <scope>NUCLEOTIDE SEQUENCE [LARGE SCALE GENOMIC DNA]</scope>
    <source>
        <strain evidence="1 2">WTL</strain>
    </source>
</reference>
<proteinExistence type="predicted"/>